<organism evidence="6 7">
    <name type="scientific">Dictyostelium purpureum</name>
    <name type="common">Slime mold</name>
    <dbReference type="NCBI Taxonomy" id="5786"/>
    <lineage>
        <taxon>Eukaryota</taxon>
        <taxon>Amoebozoa</taxon>
        <taxon>Evosea</taxon>
        <taxon>Eumycetozoa</taxon>
        <taxon>Dictyostelia</taxon>
        <taxon>Dictyosteliales</taxon>
        <taxon>Dictyosteliaceae</taxon>
        <taxon>Dictyostelium</taxon>
    </lineage>
</organism>
<sequence>MFKKNTNIFLSVICIIILEICLSNGFDSIPVTYFDLTDNNPDFEIKNYERRLIKNLVNDNLLCDKKPTLNMTTILKSGFKGINGNQSFNEWFHETDGNLMIKDQFLLFNQSGNSLIFKNRDFHPIDSIGLRQWYSDSKGDLRNFHFCMEIHGLFWKNPSTENIKITADDDSWLFIDNKLVIDMGGIHDPITEVFNVSKLETYRFYSCDLFHCERHTVNSVLELEIPQLLKYYTTPPSGAKDEI</sequence>
<dbReference type="KEGG" id="dpp:DICPUDRAFT_157956"/>
<dbReference type="InterPro" id="IPR011658">
    <property type="entry name" value="PA14_dom"/>
</dbReference>
<evidence type="ECO:0000256" key="4">
    <source>
        <dbReference type="SAM" id="SignalP"/>
    </source>
</evidence>
<proteinExistence type="inferred from homology"/>
<keyword evidence="3" id="KW-0325">Glycoprotein</keyword>
<evidence type="ECO:0000259" key="5">
    <source>
        <dbReference type="PROSITE" id="PS51820"/>
    </source>
</evidence>
<dbReference type="Proteomes" id="UP000001064">
    <property type="component" value="Unassembled WGS sequence"/>
</dbReference>
<feature type="domain" description="PA14" evidence="5">
    <location>
        <begin position="102"/>
        <end position="243"/>
    </location>
</feature>
<dbReference type="GeneID" id="10510793"/>
<evidence type="ECO:0000256" key="2">
    <source>
        <dbReference type="ARBA" id="ARBA00022729"/>
    </source>
</evidence>
<dbReference type="RefSeq" id="XP_003293161.1">
    <property type="nucleotide sequence ID" value="XM_003293113.1"/>
</dbReference>
<dbReference type="GO" id="GO:0005576">
    <property type="term" value="C:extracellular region"/>
    <property type="evidence" value="ECO:0000318"/>
    <property type="project" value="GO_Central"/>
</dbReference>
<evidence type="ECO:0000313" key="7">
    <source>
        <dbReference type="Proteomes" id="UP000001064"/>
    </source>
</evidence>
<evidence type="ECO:0000313" key="6">
    <source>
        <dbReference type="EMBL" id="EGC30310.1"/>
    </source>
</evidence>
<feature type="chain" id="PRO_5003264019" description="PA14 domain-containing protein" evidence="4">
    <location>
        <begin position="26"/>
        <end position="243"/>
    </location>
</feature>
<evidence type="ECO:0000256" key="1">
    <source>
        <dbReference type="ARBA" id="ARBA00008709"/>
    </source>
</evidence>
<name>F1A0G2_DICPU</name>
<dbReference type="PROSITE" id="PS51820">
    <property type="entry name" value="PA14"/>
    <property type="match status" value="1"/>
</dbReference>
<dbReference type="PANTHER" id="PTHR31137">
    <property type="entry name" value="PROTEIN PSIB-RELATED-RELATED"/>
    <property type="match status" value="1"/>
</dbReference>
<comment type="similarity">
    <text evidence="1">Belongs to the prespore-cell-inducing factor family.</text>
</comment>
<keyword evidence="2 4" id="KW-0732">Signal</keyword>
<gene>
    <name evidence="6" type="ORF">DICPUDRAFT_157956</name>
</gene>
<dbReference type="VEuPathDB" id="AmoebaDB:DICPUDRAFT_157956"/>
<dbReference type="InParanoid" id="F1A0G2"/>
<dbReference type="InterPro" id="IPR037524">
    <property type="entry name" value="PA14/GLEYA"/>
</dbReference>
<accession>F1A0G2</accession>
<dbReference type="PANTHER" id="PTHR31137:SF5">
    <property type="entry name" value="PROTEIN PSIQ-RELATED"/>
    <property type="match status" value="1"/>
</dbReference>
<feature type="signal peptide" evidence="4">
    <location>
        <begin position="1"/>
        <end position="25"/>
    </location>
</feature>
<protein>
    <recommendedName>
        <fullName evidence="5">PA14 domain-containing protein</fullName>
    </recommendedName>
</protein>
<reference evidence="7" key="1">
    <citation type="journal article" date="2011" name="Genome Biol.">
        <title>Comparative genomics of the social amoebae Dictyostelium discoideum and Dictyostelium purpureum.</title>
        <authorList>
            <consortium name="US DOE Joint Genome Institute (JGI-PGF)"/>
            <person name="Sucgang R."/>
            <person name="Kuo A."/>
            <person name="Tian X."/>
            <person name="Salerno W."/>
            <person name="Parikh A."/>
            <person name="Feasley C.L."/>
            <person name="Dalin E."/>
            <person name="Tu H."/>
            <person name="Huang E."/>
            <person name="Barry K."/>
            <person name="Lindquist E."/>
            <person name="Shapiro H."/>
            <person name="Bruce D."/>
            <person name="Schmutz J."/>
            <person name="Salamov A."/>
            <person name="Fey P."/>
            <person name="Gaudet P."/>
            <person name="Anjard C."/>
            <person name="Babu M.M."/>
            <person name="Basu S."/>
            <person name="Bushmanova Y."/>
            <person name="van der Wel H."/>
            <person name="Katoh-Kurasawa M."/>
            <person name="Dinh C."/>
            <person name="Coutinho P.M."/>
            <person name="Saito T."/>
            <person name="Elias M."/>
            <person name="Schaap P."/>
            <person name="Kay R.R."/>
            <person name="Henrissat B."/>
            <person name="Eichinger L."/>
            <person name="Rivero F."/>
            <person name="Putnam N.H."/>
            <person name="West C.M."/>
            <person name="Loomis W.F."/>
            <person name="Chisholm R.L."/>
            <person name="Shaulsky G."/>
            <person name="Strassmann J.E."/>
            <person name="Queller D.C."/>
            <person name="Kuspa A."/>
            <person name="Grigoriev I.V."/>
        </authorList>
    </citation>
    <scope>NUCLEOTIDE SEQUENCE [LARGE SCALE GENOMIC DNA]</scope>
    <source>
        <strain evidence="7">QSDP1</strain>
    </source>
</reference>
<dbReference type="AlphaFoldDB" id="F1A0G2"/>
<dbReference type="InterPro" id="IPR011874">
    <property type="entry name" value="Fibro_Slime"/>
</dbReference>
<dbReference type="InterPro" id="IPR051154">
    <property type="entry name" value="Prespore-cell_inducing_factor"/>
</dbReference>
<evidence type="ECO:0000256" key="3">
    <source>
        <dbReference type="ARBA" id="ARBA00023180"/>
    </source>
</evidence>
<dbReference type="EMBL" id="GL871339">
    <property type="protein sequence ID" value="EGC30310.1"/>
    <property type="molecule type" value="Genomic_DNA"/>
</dbReference>
<keyword evidence="7" id="KW-1185">Reference proteome</keyword>
<dbReference type="NCBIfam" id="TIGR02148">
    <property type="entry name" value="Fibro_Slime"/>
    <property type="match status" value="1"/>
</dbReference>
<dbReference type="Pfam" id="PF07691">
    <property type="entry name" value="PA14"/>
    <property type="match status" value="1"/>
</dbReference>
<dbReference type="OrthoDB" id="17079at2759"/>